<dbReference type="EMBL" id="JACHFL010000001">
    <property type="protein sequence ID" value="MBB5361222.1"/>
    <property type="molecule type" value="Genomic_DNA"/>
</dbReference>
<dbReference type="AlphaFoldDB" id="A0A7W8JQB2"/>
<dbReference type="RefSeq" id="WP_184127317.1">
    <property type="nucleotide sequence ID" value="NZ_JACHFL010000001.1"/>
</dbReference>
<gene>
    <name evidence="1" type="ORF">HNQ08_000293</name>
</gene>
<evidence type="ECO:0000313" key="2">
    <source>
        <dbReference type="Proteomes" id="UP000552709"/>
    </source>
</evidence>
<accession>A0A7W8JQB2</accession>
<name>A0A7W8JQB2_9DEIO</name>
<proteinExistence type="predicted"/>
<sequence length="307" mass="32793">MKMKPLLRALALGVGPVMVAAGLGMVGGRSMPPEKLALAPPQLACAQPIVFKPGYQRGENYVVPQGQGFKFLSDAWLEANICSAGILKITADGELGGDEQPRLLVAFDGDIIANPAFSQERSIQISIPKAGSLYLGYLNDFYSADVRVATLSYVQLNAPACKGFQSVSVPKGSGNSWYPAARSVSLVNLPPITLTPCGAGELTLKVRGSEGNGAFPILIFRQGERVFKTLTTTSEWQPLSFKLTSAPIDIWLINPYNKTLADRNLKCANWSSLPANPEFRRQGRVASRTTPSTTSATAFISVSVSVG</sequence>
<evidence type="ECO:0000313" key="1">
    <source>
        <dbReference type="EMBL" id="MBB5361222.1"/>
    </source>
</evidence>
<dbReference type="Proteomes" id="UP000552709">
    <property type="component" value="Unassembled WGS sequence"/>
</dbReference>
<keyword evidence="2" id="KW-1185">Reference proteome</keyword>
<comment type="caution">
    <text evidence="1">The sequence shown here is derived from an EMBL/GenBank/DDBJ whole genome shotgun (WGS) entry which is preliminary data.</text>
</comment>
<reference evidence="1 2" key="1">
    <citation type="submission" date="2020-08" db="EMBL/GenBank/DDBJ databases">
        <title>Genomic Encyclopedia of Type Strains, Phase IV (KMG-IV): sequencing the most valuable type-strain genomes for metagenomic binning, comparative biology and taxonomic classification.</title>
        <authorList>
            <person name="Goeker M."/>
        </authorList>
    </citation>
    <scope>NUCLEOTIDE SEQUENCE [LARGE SCALE GENOMIC DNA]</scope>
    <source>
        <strain evidence="1 2">DSM 27939</strain>
    </source>
</reference>
<organism evidence="1 2">
    <name type="scientific">Deinococcus humi</name>
    <dbReference type="NCBI Taxonomy" id="662880"/>
    <lineage>
        <taxon>Bacteria</taxon>
        <taxon>Thermotogati</taxon>
        <taxon>Deinococcota</taxon>
        <taxon>Deinococci</taxon>
        <taxon>Deinococcales</taxon>
        <taxon>Deinococcaceae</taxon>
        <taxon>Deinococcus</taxon>
    </lineage>
</organism>
<protein>
    <submittedName>
        <fullName evidence="1">Uncharacterized protein</fullName>
    </submittedName>
</protein>